<feature type="region of interest" description="Disordered" evidence="1">
    <location>
        <begin position="425"/>
        <end position="452"/>
    </location>
</feature>
<dbReference type="AlphaFoldDB" id="A0AAW0C163"/>
<reference evidence="2 3" key="1">
    <citation type="submission" date="2024-01" db="EMBL/GenBank/DDBJ databases">
        <title>A draft genome for a cacao thread blight-causing isolate of Paramarasmius palmivorus.</title>
        <authorList>
            <person name="Baruah I.K."/>
            <person name="Bukari Y."/>
            <person name="Amoako-Attah I."/>
            <person name="Meinhardt L.W."/>
            <person name="Bailey B.A."/>
            <person name="Cohen S.P."/>
        </authorList>
    </citation>
    <scope>NUCLEOTIDE SEQUENCE [LARGE SCALE GENOMIC DNA]</scope>
    <source>
        <strain evidence="2 3">GH-12</strain>
    </source>
</reference>
<organism evidence="2 3">
    <name type="scientific">Paramarasmius palmivorus</name>
    <dbReference type="NCBI Taxonomy" id="297713"/>
    <lineage>
        <taxon>Eukaryota</taxon>
        <taxon>Fungi</taxon>
        <taxon>Dikarya</taxon>
        <taxon>Basidiomycota</taxon>
        <taxon>Agaricomycotina</taxon>
        <taxon>Agaricomycetes</taxon>
        <taxon>Agaricomycetidae</taxon>
        <taxon>Agaricales</taxon>
        <taxon>Marasmiineae</taxon>
        <taxon>Marasmiaceae</taxon>
        <taxon>Paramarasmius</taxon>
    </lineage>
</organism>
<gene>
    <name evidence="2" type="ORF">VNI00_013389</name>
</gene>
<evidence type="ECO:0000256" key="1">
    <source>
        <dbReference type="SAM" id="MobiDB-lite"/>
    </source>
</evidence>
<comment type="caution">
    <text evidence="2">The sequence shown here is derived from an EMBL/GenBank/DDBJ whole genome shotgun (WGS) entry which is preliminary data.</text>
</comment>
<name>A0AAW0C163_9AGAR</name>
<feature type="region of interest" description="Disordered" evidence="1">
    <location>
        <begin position="1"/>
        <end position="36"/>
    </location>
</feature>
<evidence type="ECO:0000313" key="3">
    <source>
        <dbReference type="Proteomes" id="UP001383192"/>
    </source>
</evidence>
<sequence length="708" mass="76685">MGLIRPVSKGGGQSQHTGVPKSPRSKIKNGSSSAGSNVDPVDIPLFLDLPWVSGYVFQRKDRGRMLPSDLRAMASSLLQELQLEYDTNDTCRAVLENQASLYDNQKSAGSLSAILFGFRFLDIACMVSETGDPVPPSTPAENRPMMKKTKLLGSTAKVARWGIASLSECSQGWPNVLTHLQTCLQLAGSSLQPSSSPSDFGSSSSRRLLAAAFRQLESISKRDASLTVTKALSNLDGAAFFINHLVRGRIDLPSTWKKLVADLTSQAQQEGLECSIPRNVPVITRLRQPLLLALAISPLLLLSDVASMSTNVTRLQVLRAWYHYGNMKPGILLRIERMLWRHLLAIGRGESTSVDALQDFLKSALPLVSLAKPESRFFMPSSGKLIAMPVALQYEPGTAVVDGRTDAHCSLNDADSIVSVDADVRTSDSETDLDVPRQTLLPGAHSSEPETRSVVRSSMDNLPAPSSGAVHSSFGGPLEIVGGNYSQKQKLSSSSETTLFNLSSVCVSMEHSPSVMGGNVVTGCSSVNAVTMNTSWRERITGDGYLFLTPDCKSRKYWPCFYDSAIADVLASLVDRSNSYQERHGRAAFFHRLTASSRRCSDNDGLLRALAGVEPAGITCIASKRYLELERGDSLRELLRLSHVLVQGDRIAGRGVERSTLSEIGSCTAMRMVVDYSFTMFGAGFGGNTVTASFMEFLDHARDTSNLG</sequence>
<proteinExistence type="predicted"/>
<keyword evidence="3" id="KW-1185">Reference proteome</keyword>
<dbReference type="EMBL" id="JAYKXP010000067">
    <property type="protein sequence ID" value="KAK7032215.1"/>
    <property type="molecule type" value="Genomic_DNA"/>
</dbReference>
<accession>A0AAW0C163</accession>
<evidence type="ECO:0000313" key="2">
    <source>
        <dbReference type="EMBL" id="KAK7032215.1"/>
    </source>
</evidence>
<dbReference type="Proteomes" id="UP001383192">
    <property type="component" value="Unassembled WGS sequence"/>
</dbReference>
<protein>
    <submittedName>
        <fullName evidence="2">Uncharacterized protein</fullName>
    </submittedName>
</protein>